<dbReference type="NCBIfam" id="TIGR00555">
    <property type="entry name" value="panK_eukar"/>
    <property type="match status" value="1"/>
</dbReference>
<feature type="region of interest" description="Disordered" evidence="10">
    <location>
        <begin position="1"/>
        <end position="33"/>
    </location>
</feature>
<dbReference type="CDD" id="cd24123">
    <property type="entry name" value="ASKHA_NBD_PanK-II_Pank4"/>
    <property type="match status" value="1"/>
</dbReference>
<dbReference type="Gene3D" id="3.40.50.10880">
    <property type="entry name" value="Uncharacterised protein PF01937, DUF89, domain 3"/>
    <property type="match status" value="1"/>
</dbReference>
<dbReference type="InterPro" id="IPR002791">
    <property type="entry name" value="ARMT1-like_metal-bd"/>
</dbReference>
<dbReference type="Gene3D" id="1.20.1700.10">
    <property type="entry name" value="AF1104-like"/>
    <property type="match status" value="1"/>
</dbReference>
<dbReference type="Gene3D" id="3.30.420.510">
    <property type="match status" value="1"/>
</dbReference>
<keyword evidence="13" id="KW-1185">Reference proteome</keyword>
<keyword evidence="3" id="KW-0533">Nickel</keyword>
<evidence type="ECO:0000256" key="2">
    <source>
        <dbReference type="ARBA" id="ARBA00001967"/>
    </source>
</evidence>
<sequence>MADGHDRHDRHDSHDGHDNHDRNDSHDNHDATNRNRSIHSHLLNTQGAAISPDDDSHHETSGIVFPHQEETVAQIAVDIGGSLAKVVWFSKSPDTVGGRLNFCKFETAHIEKCIDFIDNLLRENPLGGRVIQATGGGAHKYYDRFRNKFGIQIQKEDEMECLITGLNFLVRQIAYEVFTYDARRPEPMQFDNHRASELFPYLLVNIGSGVSIIKVTSDETYERISGTSLGGGTLWGLLSLLTDAKDYDEMLEMSKSGDNKNVDMLVGDIYGGDYPKIGLKGTTIASSFGKVFKTPSEERKGKFKKEDISVSLLYLVSNNIGQIAYLNAQAHGIQRIYFSGFFIRGHPITMNTLSYAISFWSKGKIKALFLRHEGYLGAVGAFLRHTPSRTMLSSFTENFSQTQKISGSSVSAVGSLEEYPSDLCPFPLLADPATYSPDTSDLSSQELQAYWIDLLDVNLEHLVKIALKYDLQGQDAAHAADRAKTFENMYREHLKLLRKEPNAYGELTVRSLLNLREQCLREMGFVDIFHGIKHDENDSALQGLPSLLAKLDLLVGDELLDTLLENALAGNMYDWGSTAIQEMLKRGELDFSTAKAKVGRPLKFNNFGDFKLKLHGGHVYKKAVIFVDNSGADIVFGIIPFARYLLSIGTDIVLGANTHPAVNDITASELCTIVTRIIKFDSIINDAWTKGRLQVIGTGSSSPCIDLGRIGRDLATASGDVDLVIVEGMGRAIHTNFHAKFSVDSLKIAVFKNPQIAKELGADMYDGMCMYSSS</sequence>
<evidence type="ECO:0000256" key="7">
    <source>
        <dbReference type="ARBA" id="ARBA00022840"/>
    </source>
</evidence>
<keyword evidence="4" id="KW-0479">Metal-binding</keyword>
<evidence type="ECO:0000259" key="11">
    <source>
        <dbReference type="Pfam" id="PF01937"/>
    </source>
</evidence>
<evidence type="ECO:0000256" key="9">
    <source>
        <dbReference type="ARBA" id="ARBA00023211"/>
    </source>
</evidence>
<dbReference type="InterPro" id="IPR043129">
    <property type="entry name" value="ATPase_NBD"/>
</dbReference>
<name>A0ABQ8EYC7_9FUNG</name>
<reference evidence="12 13" key="1">
    <citation type="submission" date="2021-02" db="EMBL/GenBank/DDBJ databases">
        <title>Variation within the Batrachochytrium salamandrivorans European outbreak.</title>
        <authorList>
            <person name="Kelly M."/>
            <person name="Pasmans F."/>
            <person name="Shea T.P."/>
            <person name="Munoz J.F."/>
            <person name="Carranza S."/>
            <person name="Cuomo C.A."/>
            <person name="Martel A."/>
        </authorList>
    </citation>
    <scope>NUCLEOTIDE SEQUENCE [LARGE SCALE GENOMIC DNA]</scope>
    <source>
        <strain evidence="12 13">AMFP18/2</strain>
    </source>
</reference>
<keyword evidence="8" id="KW-0173">Coenzyme A biosynthesis</keyword>
<dbReference type="PANTHER" id="PTHR12280">
    <property type="entry name" value="PANTOTHENATE KINASE"/>
    <property type="match status" value="1"/>
</dbReference>
<evidence type="ECO:0000256" key="3">
    <source>
        <dbReference type="ARBA" id="ARBA00022596"/>
    </source>
</evidence>
<evidence type="ECO:0000313" key="12">
    <source>
        <dbReference type="EMBL" id="KAH6587254.1"/>
    </source>
</evidence>
<dbReference type="InterPro" id="IPR035073">
    <property type="entry name" value="At2g17340_3_helix_bundle"/>
</dbReference>
<dbReference type="Proteomes" id="UP001648503">
    <property type="component" value="Unassembled WGS sequence"/>
</dbReference>
<evidence type="ECO:0000256" key="5">
    <source>
        <dbReference type="ARBA" id="ARBA00022741"/>
    </source>
</evidence>
<protein>
    <recommendedName>
        <fullName evidence="11">Damage-control phosphatase ARMT1-like metal-binding domain-containing protein</fullName>
    </recommendedName>
</protein>
<comment type="caution">
    <text evidence="12">The sequence shown here is derived from an EMBL/GenBank/DDBJ whole genome shotgun (WGS) entry which is preliminary data.</text>
</comment>
<evidence type="ECO:0000313" key="13">
    <source>
        <dbReference type="Proteomes" id="UP001648503"/>
    </source>
</evidence>
<keyword evidence="7" id="KW-0067">ATP-binding</keyword>
<proteinExistence type="predicted"/>
<dbReference type="SUPFAM" id="SSF111321">
    <property type="entry name" value="AF1104-like"/>
    <property type="match status" value="1"/>
</dbReference>
<feature type="domain" description="Damage-control phosphatase ARMT1-like metal-binding" evidence="11">
    <location>
        <begin position="474"/>
        <end position="766"/>
    </location>
</feature>
<dbReference type="Pfam" id="PF03630">
    <property type="entry name" value="Fumble"/>
    <property type="match status" value="1"/>
</dbReference>
<evidence type="ECO:0000256" key="10">
    <source>
        <dbReference type="SAM" id="MobiDB-lite"/>
    </source>
</evidence>
<comment type="cofactor">
    <cofactor evidence="1">
        <name>Mn(2+)</name>
        <dbReference type="ChEBI" id="CHEBI:29035"/>
    </cofactor>
</comment>
<dbReference type="Pfam" id="PF01937">
    <property type="entry name" value="ARMT1-like_dom"/>
    <property type="match status" value="1"/>
</dbReference>
<dbReference type="SUPFAM" id="SSF53067">
    <property type="entry name" value="Actin-like ATPase domain"/>
    <property type="match status" value="2"/>
</dbReference>
<evidence type="ECO:0000256" key="6">
    <source>
        <dbReference type="ARBA" id="ARBA00022801"/>
    </source>
</evidence>
<dbReference type="PANTHER" id="PTHR12280:SF20">
    <property type="entry name" value="4'-PHOSPHOPANTETHEINE PHOSPHATASE"/>
    <property type="match status" value="1"/>
</dbReference>
<keyword evidence="5" id="KW-0547">Nucleotide-binding</keyword>
<keyword evidence="9" id="KW-0464">Manganese</keyword>
<evidence type="ECO:0000256" key="4">
    <source>
        <dbReference type="ARBA" id="ARBA00022723"/>
    </source>
</evidence>
<evidence type="ECO:0000256" key="8">
    <source>
        <dbReference type="ARBA" id="ARBA00022993"/>
    </source>
</evidence>
<organism evidence="12 13">
    <name type="scientific">Batrachochytrium salamandrivorans</name>
    <dbReference type="NCBI Taxonomy" id="1357716"/>
    <lineage>
        <taxon>Eukaryota</taxon>
        <taxon>Fungi</taxon>
        <taxon>Fungi incertae sedis</taxon>
        <taxon>Chytridiomycota</taxon>
        <taxon>Chytridiomycota incertae sedis</taxon>
        <taxon>Chytridiomycetes</taxon>
        <taxon>Rhizophydiales</taxon>
        <taxon>Rhizophydiales incertae sedis</taxon>
        <taxon>Batrachochytrium</taxon>
    </lineage>
</organism>
<evidence type="ECO:0000256" key="1">
    <source>
        <dbReference type="ARBA" id="ARBA00001936"/>
    </source>
</evidence>
<accession>A0ABQ8EYC7</accession>
<dbReference type="InterPro" id="IPR036075">
    <property type="entry name" value="ARMT-1-like_metal-bd_sf"/>
</dbReference>
<dbReference type="Gene3D" id="3.30.420.40">
    <property type="match status" value="1"/>
</dbReference>
<dbReference type="EMBL" id="JAFCIX010000567">
    <property type="protein sequence ID" value="KAH6587254.1"/>
    <property type="molecule type" value="Genomic_DNA"/>
</dbReference>
<gene>
    <name evidence="12" type="ORF">BASA50_001387</name>
</gene>
<dbReference type="InterPro" id="IPR004567">
    <property type="entry name" value="Type_II_PanK"/>
</dbReference>
<keyword evidence="6" id="KW-0378">Hydrolase</keyword>
<comment type="cofactor">
    <cofactor evidence="2">
        <name>Ni(2+)</name>
        <dbReference type="ChEBI" id="CHEBI:49786"/>
    </cofactor>
</comment>